<dbReference type="OrthoDB" id="9941641at2"/>
<proteinExistence type="predicted"/>
<feature type="transmembrane region" description="Helical" evidence="1">
    <location>
        <begin position="133"/>
        <end position="154"/>
    </location>
</feature>
<keyword evidence="1" id="KW-1133">Transmembrane helix</keyword>
<comment type="caution">
    <text evidence="2">The sequence shown here is derived from an EMBL/GenBank/DDBJ whole genome shotgun (WGS) entry which is preliminary data.</text>
</comment>
<dbReference type="PROSITE" id="PS51257">
    <property type="entry name" value="PROKAR_LIPOPROTEIN"/>
    <property type="match status" value="1"/>
</dbReference>
<dbReference type="Proteomes" id="UP000317243">
    <property type="component" value="Unassembled WGS sequence"/>
</dbReference>
<dbReference type="AlphaFoldDB" id="A0A5C5X6X0"/>
<evidence type="ECO:0000256" key="1">
    <source>
        <dbReference type="SAM" id="Phobius"/>
    </source>
</evidence>
<evidence type="ECO:0000313" key="2">
    <source>
        <dbReference type="EMBL" id="TWT58091.1"/>
    </source>
</evidence>
<dbReference type="RefSeq" id="WP_146508241.1">
    <property type="nucleotide sequence ID" value="NZ_SIHI01000001.1"/>
</dbReference>
<feature type="transmembrane region" description="Helical" evidence="1">
    <location>
        <begin position="35"/>
        <end position="61"/>
    </location>
</feature>
<gene>
    <name evidence="2" type="ORF">KOR42_14620</name>
</gene>
<dbReference type="EMBL" id="SIHI01000001">
    <property type="protein sequence ID" value="TWT58091.1"/>
    <property type="molecule type" value="Genomic_DNA"/>
</dbReference>
<keyword evidence="1" id="KW-0812">Transmembrane</keyword>
<name>A0A5C5X6X0_9PLAN</name>
<feature type="transmembrane region" description="Helical" evidence="1">
    <location>
        <begin position="68"/>
        <end position="88"/>
    </location>
</feature>
<feature type="transmembrane region" description="Helical" evidence="1">
    <location>
        <begin position="100"/>
        <end position="121"/>
    </location>
</feature>
<accession>A0A5C5X6X0</accession>
<reference evidence="2 3" key="1">
    <citation type="submission" date="2019-02" db="EMBL/GenBank/DDBJ databases">
        <title>Deep-cultivation of Planctomycetes and their phenomic and genomic characterization uncovers novel biology.</title>
        <authorList>
            <person name="Wiegand S."/>
            <person name="Jogler M."/>
            <person name="Boedeker C."/>
            <person name="Pinto D."/>
            <person name="Vollmers J."/>
            <person name="Rivas-Marin E."/>
            <person name="Kohn T."/>
            <person name="Peeters S.H."/>
            <person name="Heuer A."/>
            <person name="Rast P."/>
            <person name="Oberbeckmann S."/>
            <person name="Bunk B."/>
            <person name="Jeske O."/>
            <person name="Meyerdierks A."/>
            <person name="Storesund J.E."/>
            <person name="Kallscheuer N."/>
            <person name="Luecker S."/>
            <person name="Lage O.M."/>
            <person name="Pohl T."/>
            <person name="Merkel B.J."/>
            <person name="Hornburger P."/>
            <person name="Mueller R.-W."/>
            <person name="Bruemmer F."/>
            <person name="Labrenz M."/>
            <person name="Spormann A.M."/>
            <person name="Op Den Camp H."/>
            <person name="Overmann J."/>
            <person name="Amann R."/>
            <person name="Jetten M.S.M."/>
            <person name="Mascher T."/>
            <person name="Medema M.H."/>
            <person name="Devos D.P."/>
            <person name="Kaster A.-K."/>
            <person name="Ovreas L."/>
            <person name="Rohde M."/>
            <person name="Galperin M.Y."/>
            <person name="Jogler C."/>
        </authorList>
    </citation>
    <scope>NUCLEOTIDE SEQUENCE [LARGE SCALE GENOMIC DNA]</scope>
    <source>
        <strain evidence="2 3">KOR42</strain>
    </source>
</reference>
<keyword evidence="3" id="KW-1185">Reference proteome</keyword>
<protein>
    <recommendedName>
        <fullName evidence="4">Rod shape-determining protein MreD</fullName>
    </recommendedName>
</protein>
<evidence type="ECO:0000313" key="3">
    <source>
        <dbReference type="Proteomes" id="UP000317243"/>
    </source>
</evidence>
<keyword evidence="1" id="KW-0472">Membrane</keyword>
<evidence type="ECO:0008006" key="4">
    <source>
        <dbReference type="Google" id="ProtNLM"/>
    </source>
</evidence>
<organism evidence="2 3">
    <name type="scientific">Thalassoglobus neptunius</name>
    <dbReference type="NCBI Taxonomy" id="1938619"/>
    <lineage>
        <taxon>Bacteria</taxon>
        <taxon>Pseudomonadati</taxon>
        <taxon>Planctomycetota</taxon>
        <taxon>Planctomycetia</taxon>
        <taxon>Planctomycetales</taxon>
        <taxon>Planctomycetaceae</taxon>
        <taxon>Thalassoglobus</taxon>
    </lineage>
</organism>
<sequence length="160" mass="17473">MIRNFFIAFLVWSACLTELSWSSWSDAPFRPACFPIVVLLSTYLCAPGWMVFWSGICGLMVSTLAERSVVECVGIYATVGLLAALTSPDADKHVLLTNRLIRSLWILGGLVFVELHQPLGMMRRLISGTEPVLLGKLGVTVLCAVALSLLATSLDRRSEA</sequence>